<protein>
    <submittedName>
        <fullName evidence="1">Uncharacterized protein</fullName>
    </submittedName>
</protein>
<evidence type="ECO:0000313" key="2">
    <source>
        <dbReference type="Proteomes" id="UP001162480"/>
    </source>
</evidence>
<sequence>MFFAQAVVDTHYKFHLQDHNSNGKSFVKVFMQFGTKAEFLSEIPEADADLDVDLDPEVGDVDKVEYIFTYSDVSFPSTPSIVGGF</sequence>
<reference evidence="1" key="1">
    <citation type="submission" date="2023-08" db="EMBL/GenBank/DDBJ databases">
        <authorList>
            <person name="Alioto T."/>
            <person name="Alioto T."/>
            <person name="Gomez Garrido J."/>
        </authorList>
    </citation>
    <scope>NUCLEOTIDE SEQUENCE</scope>
</reference>
<dbReference type="AlphaFoldDB" id="A0AA36F0L1"/>
<organism evidence="1 2">
    <name type="scientific">Octopus vulgaris</name>
    <name type="common">Common octopus</name>
    <dbReference type="NCBI Taxonomy" id="6645"/>
    <lineage>
        <taxon>Eukaryota</taxon>
        <taxon>Metazoa</taxon>
        <taxon>Spiralia</taxon>
        <taxon>Lophotrochozoa</taxon>
        <taxon>Mollusca</taxon>
        <taxon>Cephalopoda</taxon>
        <taxon>Coleoidea</taxon>
        <taxon>Octopodiformes</taxon>
        <taxon>Octopoda</taxon>
        <taxon>Incirrata</taxon>
        <taxon>Octopodidae</taxon>
        <taxon>Octopus</taxon>
    </lineage>
</organism>
<keyword evidence="2" id="KW-1185">Reference proteome</keyword>
<gene>
    <name evidence="1" type="ORF">OCTVUL_1B007959</name>
</gene>
<accession>A0AA36F0L1</accession>
<name>A0AA36F0L1_OCTVU</name>
<dbReference type="EMBL" id="OX597816">
    <property type="protein sequence ID" value="CAI9720037.1"/>
    <property type="molecule type" value="Genomic_DNA"/>
</dbReference>
<proteinExistence type="predicted"/>
<evidence type="ECO:0000313" key="1">
    <source>
        <dbReference type="EMBL" id="CAI9720037.1"/>
    </source>
</evidence>
<dbReference type="Proteomes" id="UP001162480">
    <property type="component" value="Chromosome 3"/>
</dbReference>